<dbReference type="AlphaFoldDB" id="A0A177TP05"/>
<evidence type="ECO:0000256" key="6">
    <source>
        <dbReference type="SAM" id="MobiDB-lite"/>
    </source>
</evidence>
<evidence type="ECO:0000256" key="2">
    <source>
        <dbReference type="ARBA" id="ARBA00022723"/>
    </source>
</evidence>
<dbReference type="InterPro" id="IPR001138">
    <property type="entry name" value="Zn2Cys6_DnaBD"/>
</dbReference>
<keyword evidence="8" id="KW-1185">Reference proteome</keyword>
<reference evidence="7" key="2">
    <citation type="journal article" date="2019" name="IMA Fungus">
        <title>Genome sequencing and comparison of five Tilletia species to identify candidate genes for the detection of regulated species infecting wheat.</title>
        <authorList>
            <person name="Nguyen H.D.T."/>
            <person name="Sultana T."/>
            <person name="Kesanakurti P."/>
            <person name="Hambleton S."/>
        </authorList>
    </citation>
    <scope>NUCLEOTIDE SEQUENCE</scope>
    <source>
        <strain evidence="7">DAOMC 236416</strain>
    </source>
</reference>
<evidence type="ECO:0000256" key="4">
    <source>
        <dbReference type="ARBA" id="ARBA00023163"/>
    </source>
</evidence>
<dbReference type="PANTHER" id="PTHR47338:SF29">
    <property type="entry name" value="ZN(2)-C6 FUNGAL-TYPE DOMAIN-CONTAINING PROTEIN"/>
    <property type="match status" value="1"/>
</dbReference>
<sequence length="1217" mass="127457">MFGSLASSSAAGMSSAINAPATINPSHTVASGHVAATEGSEDGMNGSGSSSSAPPNHGTHNIFSFSIPSSEASLSFGALTAAIPDDYNDSLMDRDQAGSPSKSRQQQQASPAQTSSDAADLAALGPAPLRRNQACLSCRKRKLRCDATRPVCATCARSRAAAAAANHPSPVPLGDCVYDDVAPTGKKNGDSSKPRTSDSRSGGGPRKSSNNVSASTPAAMKEKAKDDRVVVSPAIPIAPQQPANVNDNLSRGEGTSPESIISVSSSIPRAPKRKKRDDGTAQAAEMEVAGSSALYAAAMPAPMGVGGGPPAALLTAGIGAGAGGTAATGARARGATTGGTGDLEKQMREVQLEDRIHHLEMLLVQSMSRNEQIQAHYSRLQQPLPPQGSAGATAVPPFTAQNTSAFNAATLASAGIPSAACAFSESQASAPGLSNSGGINGSQAMSLDPASAFDASRVFSPTAASPSQASSFGSVILPPHASGGFQSFTAQDDTNNSIVSAARMNFGNHVFGDSSMNSLLSGAIPPGIDPGAVALVGDDRIEAEINVGHGLGGEGQSVPQPDPFLELLWPGWPKDLPSPDTLHHLAEIFFAKCPLRGMLNKGQFMAGLLLPPRHPNRPHEALLHAVLAVAAPMSPHFKSKRSNPLAGGVCSPRASHQTMGTFSDPECVVPMVGDPHRRQDNLDPSQLSFADFHLSQARLKIEVSMRTSTRNPIHWLQASILGAYLLWADARFVEGFMLSGVLSRAAAPVGLFKLQSRHTAEPQIPASLLAPPSSAAEEHERRTLMWYVYLNDVYQSGAGLYWEPVIDDAAIQTSLPVPMMQWQAGLDPPPNHQVLTSPDLFTSNHMDDFILHIKSGVILKRVQLFIARNNITMFTTKRPAGFRALDNTINEFLASFTGSHHLEFGPDVTMDRLLSYSNVMLSTILLHENFVSLSDRTSYSNVRTEQATKAVLQTIYELLASSFDFNLLHPYIYMAWTIAARMICRELTWQRIFGEAKVADEVAQALDTVIEALHRAGDKHLVATRSALLLDRFRQGHWSEEMLSGSIFIDGVLPGEDKEESNTPAAVRSKKVTAPTQPGQPVHYYPLLGNNDKRGGDGTGSGAGVGQAGTASNGSGSGNGNSNGGGTSDVAQQLAAAAAAAFANWMPELNNDAAMRTSSDPFIAGGGGSGNSNAAQTPASSSGGGGGMMQMSPAAADQPSTPWNLMNILVPEQEGLD</sequence>
<feature type="region of interest" description="Disordered" evidence="6">
    <location>
        <begin position="184"/>
        <end position="279"/>
    </location>
</feature>
<organism evidence="7 8">
    <name type="scientific">Tilletia indica</name>
    <dbReference type="NCBI Taxonomy" id="43049"/>
    <lineage>
        <taxon>Eukaryota</taxon>
        <taxon>Fungi</taxon>
        <taxon>Dikarya</taxon>
        <taxon>Basidiomycota</taxon>
        <taxon>Ustilaginomycotina</taxon>
        <taxon>Exobasidiomycetes</taxon>
        <taxon>Tilletiales</taxon>
        <taxon>Tilletiaceae</taxon>
        <taxon>Tilletia</taxon>
    </lineage>
</organism>
<gene>
    <name evidence="7" type="ORF">A4X13_0g2689</name>
</gene>
<proteinExistence type="predicted"/>
<keyword evidence="3" id="KW-0805">Transcription regulation</keyword>
<feature type="region of interest" description="Disordered" evidence="6">
    <location>
        <begin position="87"/>
        <end position="118"/>
    </location>
</feature>
<dbReference type="GO" id="GO:0000981">
    <property type="term" value="F:DNA-binding transcription factor activity, RNA polymerase II-specific"/>
    <property type="evidence" value="ECO:0007669"/>
    <property type="project" value="InterPro"/>
</dbReference>
<dbReference type="EMBL" id="LWDF02000133">
    <property type="protein sequence ID" value="KAE8256376.1"/>
    <property type="molecule type" value="Genomic_DNA"/>
</dbReference>
<feature type="compositionally biased region" description="Gly residues" evidence="6">
    <location>
        <begin position="1097"/>
        <end position="1107"/>
    </location>
</feature>
<dbReference type="PROSITE" id="PS50048">
    <property type="entry name" value="ZN2_CY6_FUNGAL_2"/>
    <property type="match status" value="1"/>
</dbReference>
<accession>A0A177TP05</accession>
<feature type="compositionally biased region" description="Basic and acidic residues" evidence="6">
    <location>
        <begin position="220"/>
        <end position="229"/>
    </location>
</feature>
<dbReference type="InterPro" id="IPR050815">
    <property type="entry name" value="TF_fung"/>
</dbReference>
<dbReference type="GO" id="GO:0005634">
    <property type="term" value="C:nucleus"/>
    <property type="evidence" value="ECO:0007669"/>
    <property type="project" value="UniProtKB-SubCell"/>
</dbReference>
<reference evidence="7" key="1">
    <citation type="submission" date="2016-04" db="EMBL/GenBank/DDBJ databases">
        <authorList>
            <person name="Nguyen H.D."/>
            <person name="Samba Siva P."/>
            <person name="Cullis J."/>
            <person name="Levesque C.A."/>
            <person name="Hambleton S."/>
        </authorList>
    </citation>
    <scope>NUCLEOTIDE SEQUENCE</scope>
    <source>
        <strain evidence="7">DAOMC 236416</strain>
    </source>
</reference>
<feature type="compositionally biased region" description="Low complexity" evidence="6">
    <location>
        <begin position="233"/>
        <end position="243"/>
    </location>
</feature>
<feature type="compositionally biased region" description="Gly residues" evidence="6">
    <location>
        <begin position="1115"/>
        <end position="1127"/>
    </location>
</feature>
<feature type="compositionally biased region" description="Basic and acidic residues" evidence="6">
    <location>
        <begin position="187"/>
        <end position="198"/>
    </location>
</feature>
<dbReference type="CDD" id="cd12148">
    <property type="entry name" value="fungal_TF_MHR"/>
    <property type="match status" value="1"/>
</dbReference>
<feature type="compositionally biased region" description="Low complexity" evidence="6">
    <location>
        <begin position="42"/>
        <end position="52"/>
    </location>
</feature>
<feature type="compositionally biased region" description="Polar residues" evidence="6">
    <location>
        <begin position="207"/>
        <end position="216"/>
    </location>
</feature>
<keyword evidence="2" id="KW-0479">Metal-binding</keyword>
<keyword evidence="4" id="KW-0804">Transcription</keyword>
<feature type="region of interest" description="Disordered" evidence="6">
    <location>
        <begin position="1160"/>
        <end position="1203"/>
    </location>
</feature>
<evidence type="ECO:0000313" key="8">
    <source>
        <dbReference type="Proteomes" id="UP000077521"/>
    </source>
</evidence>
<dbReference type="Proteomes" id="UP000077521">
    <property type="component" value="Unassembled WGS sequence"/>
</dbReference>
<name>A0A177TP05_9BASI</name>
<evidence type="ECO:0000313" key="7">
    <source>
        <dbReference type="EMBL" id="KAE8256376.1"/>
    </source>
</evidence>
<dbReference type="CDD" id="cd00067">
    <property type="entry name" value="GAL4"/>
    <property type="match status" value="1"/>
</dbReference>
<feature type="compositionally biased region" description="Low complexity" evidence="6">
    <location>
        <begin position="1171"/>
        <end position="1181"/>
    </location>
</feature>
<evidence type="ECO:0000256" key="1">
    <source>
        <dbReference type="ARBA" id="ARBA00004123"/>
    </source>
</evidence>
<comment type="caution">
    <text evidence="7">The sequence shown here is derived from an EMBL/GenBank/DDBJ whole genome shotgun (WGS) entry which is preliminary data.</text>
</comment>
<feature type="region of interest" description="Disordered" evidence="6">
    <location>
        <begin position="37"/>
        <end position="64"/>
    </location>
</feature>
<dbReference type="SUPFAM" id="SSF57701">
    <property type="entry name" value="Zn2/Cys6 DNA-binding domain"/>
    <property type="match status" value="1"/>
</dbReference>
<evidence type="ECO:0000256" key="5">
    <source>
        <dbReference type="ARBA" id="ARBA00023242"/>
    </source>
</evidence>
<keyword evidence="5" id="KW-0539">Nucleus</keyword>
<comment type="subcellular location">
    <subcellularLocation>
        <location evidence="1">Nucleus</location>
    </subcellularLocation>
</comment>
<dbReference type="InterPro" id="IPR036864">
    <property type="entry name" value="Zn2-C6_fun-type_DNA-bd_sf"/>
</dbReference>
<dbReference type="SMART" id="SM00066">
    <property type="entry name" value="GAL4"/>
    <property type="match status" value="1"/>
</dbReference>
<evidence type="ECO:0000256" key="3">
    <source>
        <dbReference type="ARBA" id="ARBA00023015"/>
    </source>
</evidence>
<feature type="compositionally biased region" description="Low complexity" evidence="6">
    <location>
        <begin position="99"/>
        <end position="118"/>
    </location>
</feature>
<dbReference type="GO" id="GO:0008270">
    <property type="term" value="F:zinc ion binding"/>
    <property type="evidence" value="ECO:0007669"/>
    <property type="project" value="InterPro"/>
</dbReference>
<dbReference type="Gene3D" id="4.10.240.10">
    <property type="entry name" value="Zn(2)-C6 fungal-type DNA-binding domain"/>
    <property type="match status" value="1"/>
</dbReference>
<protein>
    <submittedName>
        <fullName evidence="7">Uncharacterized protein</fullName>
    </submittedName>
</protein>
<feature type="region of interest" description="Disordered" evidence="6">
    <location>
        <begin position="1054"/>
        <end position="1128"/>
    </location>
</feature>
<dbReference type="PANTHER" id="PTHR47338">
    <property type="entry name" value="ZN(II)2CYS6 TRANSCRIPTION FACTOR (EUROFUNG)-RELATED"/>
    <property type="match status" value="1"/>
</dbReference>
<dbReference type="Pfam" id="PF00172">
    <property type="entry name" value="Zn_clus"/>
    <property type="match status" value="1"/>
</dbReference>